<evidence type="ECO:0000256" key="2">
    <source>
        <dbReference type="ARBA" id="ARBA00022598"/>
    </source>
</evidence>
<sequence>MAEHNMENYEETYAGFKIDVPEYFNFGYDVVDAWAKKDRNRLAMIWVDQSGKERKFTFRDIANLSNQAANILLKYDICKGDRVLILLPRVPEWWIFVTALIKLGAVYCPCPTLLTPKDLKYRVNAGKFKMVITNMEHSWKVEEICNECPTLKYRFLVDGEQEGWASFPYELMYPAPVLHHTVSLPVKKKTRATDPMLIYFTSGTTGEPKMVLHNEAHPLGHIITAKYWQDLTEHDVHFTFSDTGWAKCGWGKIFGQWICGAAVFVHDIHGRFSATEILPLLEKYEVSTFCAPPTVYRMLILADLKKYDLRELRHCTSAGEPLNPEVIRIWQEGTGITIREGYGQSETVCAIATFPCMEPKLGSMGRPSPGWHIELHDEEGNVLGAYKEGRIAISLNPRPAGLIVEYLNNPEANAESFQNGFYYTGDRAYFDDDGYFWFVGRDDDVIKSSGYRIGPFEVESALIEHPAVQECAVVGSPDLIRGMIVKAFVVLNKGFESSDTLVKELQRHVKKTTAPYKYPRAIEFVDDLPKTISGKIRRKELKMIEMERYENSHVRDQDD</sequence>
<dbReference type="InterPro" id="IPR020845">
    <property type="entry name" value="AMP-binding_CS"/>
</dbReference>
<dbReference type="Pfam" id="PF13193">
    <property type="entry name" value="AMP-binding_C"/>
    <property type="match status" value="1"/>
</dbReference>
<keyword evidence="4" id="KW-0067">ATP-binding</keyword>
<reference evidence="7" key="2">
    <citation type="submission" date="2019-02" db="EMBL/GenBank/DDBJ databases">
        <authorList>
            <person name="Chen S.-C."/>
            <person name="Chien H.-H."/>
            <person name="Lai M.-C."/>
        </authorList>
    </citation>
    <scope>NUCLEOTIDE SEQUENCE</scope>
    <source>
        <strain evidence="7">N2F9704</strain>
    </source>
</reference>
<gene>
    <name evidence="7" type="ORF">RJ40_01270</name>
</gene>
<organism evidence="7 8">
    <name type="scientific">Methanofollis aquaemaris</name>
    <dbReference type="NCBI Taxonomy" id="126734"/>
    <lineage>
        <taxon>Archaea</taxon>
        <taxon>Methanobacteriati</taxon>
        <taxon>Methanobacteriota</taxon>
        <taxon>Stenosarchaea group</taxon>
        <taxon>Methanomicrobia</taxon>
        <taxon>Methanomicrobiales</taxon>
        <taxon>Methanomicrobiaceae</taxon>
        <taxon>Methanofollis</taxon>
    </lineage>
</organism>
<dbReference type="SUPFAM" id="SSF56801">
    <property type="entry name" value="Acetyl-CoA synthetase-like"/>
    <property type="match status" value="1"/>
</dbReference>
<protein>
    <submittedName>
        <fullName evidence="7">Acyl-CoA synthetase</fullName>
    </submittedName>
</protein>
<keyword evidence="3" id="KW-0547">Nucleotide-binding</keyword>
<keyword evidence="8" id="KW-1185">Reference proteome</keyword>
<evidence type="ECO:0000259" key="6">
    <source>
        <dbReference type="Pfam" id="PF13193"/>
    </source>
</evidence>
<dbReference type="EMBL" id="CP036172">
    <property type="protein sequence ID" value="QSZ66223.1"/>
    <property type="molecule type" value="Genomic_DNA"/>
</dbReference>
<evidence type="ECO:0000256" key="4">
    <source>
        <dbReference type="ARBA" id="ARBA00022840"/>
    </source>
</evidence>
<dbReference type="Gene3D" id="3.40.50.12780">
    <property type="entry name" value="N-terminal domain of ligase-like"/>
    <property type="match status" value="1"/>
</dbReference>
<proteinExistence type="inferred from homology"/>
<dbReference type="InterPro" id="IPR042099">
    <property type="entry name" value="ANL_N_sf"/>
</dbReference>
<dbReference type="Gene3D" id="3.30.300.30">
    <property type="match status" value="1"/>
</dbReference>
<evidence type="ECO:0000259" key="5">
    <source>
        <dbReference type="Pfam" id="PF00501"/>
    </source>
</evidence>
<name>A0A8A3S2R1_9EURY</name>
<evidence type="ECO:0000256" key="3">
    <source>
        <dbReference type="ARBA" id="ARBA00022741"/>
    </source>
</evidence>
<dbReference type="PANTHER" id="PTHR43605:SF10">
    <property type="entry name" value="ACYL-COA SYNTHETASE MEDIUM CHAIN FAMILY MEMBER 3"/>
    <property type="match status" value="1"/>
</dbReference>
<feature type="domain" description="AMP-binding enzyme C-terminal" evidence="6">
    <location>
        <begin position="457"/>
        <end position="535"/>
    </location>
</feature>
<dbReference type="InterPro" id="IPR000873">
    <property type="entry name" value="AMP-dep_synth/lig_dom"/>
</dbReference>
<dbReference type="GO" id="GO:0006633">
    <property type="term" value="P:fatty acid biosynthetic process"/>
    <property type="evidence" value="ECO:0007669"/>
    <property type="project" value="TreeGrafter"/>
</dbReference>
<dbReference type="GO" id="GO:0015645">
    <property type="term" value="F:fatty acid ligase activity"/>
    <property type="evidence" value="ECO:0007669"/>
    <property type="project" value="TreeGrafter"/>
</dbReference>
<dbReference type="AlphaFoldDB" id="A0A8A3S2R1"/>
<feature type="domain" description="AMP-dependent synthetase/ligase" evidence="5">
    <location>
        <begin position="32"/>
        <end position="394"/>
    </location>
</feature>
<dbReference type="GO" id="GO:0004321">
    <property type="term" value="F:fatty-acyl-CoA synthase activity"/>
    <property type="evidence" value="ECO:0007669"/>
    <property type="project" value="TreeGrafter"/>
</dbReference>
<reference evidence="7" key="1">
    <citation type="journal article" date="2001" name="Int. J. Syst. Evol. Microbiol.">
        <title>Methanofollis aquaemaris sp. nov., a methanogen isolated from an aquaculture fish pond.</title>
        <authorList>
            <person name="Lai M.C."/>
            <person name="Chen S.C."/>
        </authorList>
    </citation>
    <scope>NUCLEOTIDE SEQUENCE</scope>
    <source>
        <strain evidence="7">N2F9704</strain>
    </source>
</reference>
<dbReference type="InterPro" id="IPR045851">
    <property type="entry name" value="AMP-bd_C_sf"/>
</dbReference>
<dbReference type="KEGG" id="maqe:RJ40_01270"/>
<dbReference type="FunFam" id="3.30.300.30:FF:000005">
    <property type="entry name" value="Acyl-coenzyme A synthetase ACSM5, mitochondrial"/>
    <property type="match status" value="1"/>
</dbReference>
<accession>A0A8A3S2R1</accession>
<dbReference type="InterPro" id="IPR051087">
    <property type="entry name" value="Mitochondrial_ACSM"/>
</dbReference>
<dbReference type="InterPro" id="IPR025110">
    <property type="entry name" value="AMP-bd_C"/>
</dbReference>
<evidence type="ECO:0000313" key="8">
    <source>
        <dbReference type="Proteomes" id="UP001042704"/>
    </source>
</evidence>
<keyword evidence="2" id="KW-0436">Ligase</keyword>
<comment type="similarity">
    <text evidence="1">Belongs to the ATP-dependent AMP-binding enzyme family.</text>
</comment>
<dbReference type="GO" id="GO:0006637">
    <property type="term" value="P:acyl-CoA metabolic process"/>
    <property type="evidence" value="ECO:0007669"/>
    <property type="project" value="TreeGrafter"/>
</dbReference>
<evidence type="ECO:0000256" key="1">
    <source>
        <dbReference type="ARBA" id="ARBA00006432"/>
    </source>
</evidence>
<dbReference type="GO" id="GO:0005524">
    <property type="term" value="F:ATP binding"/>
    <property type="evidence" value="ECO:0007669"/>
    <property type="project" value="UniProtKB-KW"/>
</dbReference>
<evidence type="ECO:0000313" key="7">
    <source>
        <dbReference type="EMBL" id="QSZ66223.1"/>
    </source>
</evidence>
<dbReference type="GO" id="GO:0016405">
    <property type="term" value="F:CoA-ligase activity"/>
    <property type="evidence" value="ECO:0007669"/>
    <property type="project" value="UniProtKB-ARBA"/>
</dbReference>
<dbReference type="PANTHER" id="PTHR43605">
    <property type="entry name" value="ACYL-COENZYME A SYNTHETASE"/>
    <property type="match status" value="1"/>
</dbReference>
<dbReference type="PROSITE" id="PS00455">
    <property type="entry name" value="AMP_BINDING"/>
    <property type="match status" value="1"/>
</dbReference>
<dbReference type="Pfam" id="PF00501">
    <property type="entry name" value="AMP-binding"/>
    <property type="match status" value="1"/>
</dbReference>
<dbReference type="Proteomes" id="UP001042704">
    <property type="component" value="Chromosome"/>
</dbReference>